<evidence type="ECO:0000256" key="7">
    <source>
        <dbReference type="ARBA" id="ARBA00022840"/>
    </source>
</evidence>
<dbReference type="AlphaFoldDB" id="A0A1H7YRG6"/>
<dbReference type="SUPFAM" id="SSF47323">
    <property type="entry name" value="Anticodon-binding domain of a subclass of class I aminoacyl-tRNA synthetases"/>
    <property type="match status" value="1"/>
</dbReference>
<evidence type="ECO:0000259" key="14">
    <source>
        <dbReference type="SMART" id="SM01016"/>
    </source>
</evidence>
<dbReference type="Gene3D" id="3.40.50.620">
    <property type="entry name" value="HUPs"/>
    <property type="match status" value="1"/>
</dbReference>
<sequence>MVDGSIKHRLTTLVKEAANACIAEGLLKLENLPPVEMEMTKDAAHGDYATNLAMILASSARMSPRKIAEIITGHLRDEGRFLEKCEIAGPGFINFFVREEVWAEELKDIERLGKLYGSAETGQGRKVQVEFVSANPTGPLHIGHARGAVVGDVIANILAMSGYDIFREYYINDAGNQMNNLGKSVWYRYLELLGKSVEFPDTCYQGDYIRDIAGEILKKDGDLYLEKDEKETIRSFTDYAAGIILEDIKKDLKDFGIVFDQYFSERVLYVNDGVARLLGDLEGKGFIYREDETLWFKTTDFGDDKDRVVVRKNGEPTYFAADIAYHKNKYERGFDSVIDIWGADHHGYIPRMHAGIQALGHSKDALRVVLVQLVNLLRDGKPVAMSTRSGEFVTMKEVVDEVGRDAARYNFLMRRSDSHLDFDLELAKKQSNENPVYYVQYAHARICSILRMAQERGIEVPAPDEVDPQLLTIPEEIALIKALIRFPEIVEGSARTLEPHRITFYLNDLAGLFHSYYNKYKVISEDEAITQARLFLMKCIRIVLNDALTVLGVSSPEKM</sequence>
<evidence type="ECO:0000313" key="15">
    <source>
        <dbReference type="EMBL" id="SEM47878.1"/>
    </source>
</evidence>
<evidence type="ECO:0000313" key="16">
    <source>
        <dbReference type="Proteomes" id="UP000198744"/>
    </source>
</evidence>
<dbReference type="InterPro" id="IPR001278">
    <property type="entry name" value="Arg-tRNA-ligase"/>
</dbReference>
<evidence type="ECO:0000256" key="4">
    <source>
        <dbReference type="ARBA" id="ARBA00022490"/>
    </source>
</evidence>
<dbReference type="Pfam" id="PF05746">
    <property type="entry name" value="DALR_1"/>
    <property type="match status" value="1"/>
</dbReference>
<dbReference type="PROSITE" id="PS00178">
    <property type="entry name" value="AA_TRNA_LIGASE_I"/>
    <property type="match status" value="1"/>
</dbReference>
<dbReference type="InterPro" id="IPR009080">
    <property type="entry name" value="tRNAsynth_Ia_anticodon-bd"/>
</dbReference>
<evidence type="ECO:0000256" key="2">
    <source>
        <dbReference type="ARBA" id="ARBA00005594"/>
    </source>
</evidence>
<reference evidence="15 16" key="1">
    <citation type="submission" date="2016-10" db="EMBL/GenBank/DDBJ databases">
        <authorList>
            <person name="de Groot N.N."/>
        </authorList>
    </citation>
    <scope>NUCLEOTIDE SEQUENCE [LARGE SCALE GENOMIC DNA]</scope>
    <source>
        <strain evidence="15 16">DSM 8423</strain>
    </source>
</reference>
<dbReference type="GO" id="GO:0005737">
    <property type="term" value="C:cytoplasm"/>
    <property type="evidence" value="ECO:0007669"/>
    <property type="project" value="UniProtKB-SubCell"/>
</dbReference>
<dbReference type="GO" id="GO:0004814">
    <property type="term" value="F:arginine-tRNA ligase activity"/>
    <property type="evidence" value="ECO:0007669"/>
    <property type="project" value="UniProtKB-UniRule"/>
</dbReference>
<organism evidence="15 16">
    <name type="scientific">Syntrophus gentianae</name>
    <dbReference type="NCBI Taxonomy" id="43775"/>
    <lineage>
        <taxon>Bacteria</taxon>
        <taxon>Pseudomonadati</taxon>
        <taxon>Thermodesulfobacteriota</taxon>
        <taxon>Syntrophia</taxon>
        <taxon>Syntrophales</taxon>
        <taxon>Syntrophaceae</taxon>
        <taxon>Syntrophus</taxon>
    </lineage>
</organism>
<dbReference type="SMART" id="SM01016">
    <property type="entry name" value="Arg_tRNA_synt_N"/>
    <property type="match status" value="1"/>
</dbReference>
<dbReference type="HAMAP" id="MF_00123">
    <property type="entry name" value="Arg_tRNA_synth"/>
    <property type="match status" value="1"/>
</dbReference>
<dbReference type="SMART" id="SM00836">
    <property type="entry name" value="DALR_1"/>
    <property type="match status" value="1"/>
</dbReference>
<keyword evidence="16" id="KW-1185">Reference proteome</keyword>
<keyword evidence="8 11" id="KW-0648">Protein biosynthesis</keyword>
<dbReference type="InterPro" id="IPR014729">
    <property type="entry name" value="Rossmann-like_a/b/a_fold"/>
</dbReference>
<comment type="subcellular location">
    <subcellularLocation>
        <location evidence="1 11">Cytoplasm</location>
    </subcellularLocation>
</comment>
<keyword evidence="5 11" id="KW-0436">Ligase</keyword>
<dbReference type="InterPro" id="IPR035684">
    <property type="entry name" value="ArgRS_core"/>
</dbReference>
<dbReference type="FunFam" id="3.40.50.620:FF:000062">
    <property type="entry name" value="Arginine--tRNA ligase"/>
    <property type="match status" value="1"/>
</dbReference>
<dbReference type="FunFam" id="1.10.730.10:FF:000008">
    <property type="entry name" value="Arginine--tRNA ligase"/>
    <property type="match status" value="1"/>
</dbReference>
<evidence type="ECO:0000256" key="9">
    <source>
        <dbReference type="ARBA" id="ARBA00023146"/>
    </source>
</evidence>
<protein>
    <recommendedName>
        <fullName evidence="11">Arginine--tRNA ligase</fullName>
        <ecNumber evidence="11">6.1.1.19</ecNumber>
    </recommendedName>
    <alternativeName>
        <fullName evidence="11">Arginyl-tRNA synthetase</fullName>
        <shortName evidence="11">ArgRS</shortName>
    </alternativeName>
</protein>
<dbReference type="PRINTS" id="PR01038">
    <property type="entry name" value="TRNASYNTHARG"/>
</dbReference>
<proteinExistence type="inferred from homology"/>
<dbReference type="CDD" id="cd00671">
    <property type="entry name" value="ArgRS_core"/>
    <property type="match status" value="1"/>
</dbReference>
<evidence type="ECO:0000256" key="10">
    <source>
        <dbReference type="ARBA" id="ARBA00049339"/>
    </source>
</evidence>
<dbReference type="RefSeq" id="WP_093883882.1">
    <property type="nucleotide sequence ID" value="NZ_FOBS01000017.1"/>
</dbReference>
<evidence type="ECO:0000259" key="13">
    <source>
        <dbReference type="SMART" id="SM00836"/>
    </source>
</evidence>
<feature type="domain" description="Arginyl tRNA synthetase N-terminal" evidence="14">
    <location>
        <begin position="8"/>
        <end position="97"/>
    </location>
</feature>
<gene>
    <name evidence="11" type="primary">argS</name>
    <name evidence="15" type="ORF">SAMN04489760_11751</name>
</gene>
<dbReference type="CDD" id="cd07956">
    <property type="entry name" value="Anticodon_Ia_Arg"/>
    <property type="match status" value="1"/>
</dbReference>
<evidence type="ECO:0000256" key="12">
    <source>
        <dbReference type="RuleBase" id="RU363038"/>
    </source>
</evidence>
<dbReference type="InterPro" id="IPR036695">
    <property type="entry name" value="Arg-tRNA-synth_N_sf"/>
</dbReference>
<dbReference type="Gene3D" id="1.10.730.10">
    <property type="entry name" value="Isoleucyl-tRNA Synthetase, Domain 1"/>
    <property type="match status" value="1"/>
</dbReference>
<dbReference type="Pfam" id="PF03485">
    <property type="entry name" value="Arg_tRNA_synt_N"/>
    <property type="match status" value="1"/>
</dbReference>
<dbReference type="InterPro" id="IPR001412">
    <property type="entry name" value="aa-tRNA-synth_I_CS"/>
</dbReference>
<evidence type="ECO:0000256" key="3">
    <source>
        <dbReference type="ARBA" id="ARBA00011245"/>
    </source>
</evidence>
<dbReference type="Pfam" id="PF00750">
    <property type="entry name" value="tRNA-synt_1d"/>
    <property type="match status" value="1"/>
</dbReference>
<dbReference type="InterPro" id="IPR008909">
    <property type="entry name" value="DALR_anticod-bd"/>
</dbReference>
<dbReference type="SUPFAM" id="SSF52374">
    <property type="entry name" value="Nucleotidylyl transferase"/>
    <property type="match status" value="1"/>
</dbReference>
<dbReference type="OrthoDB" id="9803211at2"/>
<dbReference type="PANTHER" id="PTHR11956">
    <property type="entry name" value="ARGINYL-TRNA SYNTHETASE"/>
    <property type="match status" value="1"/>
</dbReference>
<comment type="similarity">
    <text evidence="2 11 12">Belongs to the class-I aminoacyl-tRNA synthetase family.</text>
</comment>
<evidence type="ECO:0000256" key="6">
    <source>
        <dbReference type="ARBA" id="ARBA00022741"/>
    </source>
</evidence>
<dbReference type="Gene3D" id="3.30.1360.70">
    <property type="entry name" value="Arginyl tRNA synthetase N-terminal domain"/>
    <property type="match status" value="1"/>
</dbReference>
<dbReference type="EC" id="6.1.1.19" evidence="11"/>
<dbReference type="SUPFAM" id="SSF55190">
    <property type="entry name" value="Arginyl-tRNA synthetase (ArgRS), N-terminal 'additional' domain"/>
    <property type="match status" value="1"/>
</dbReference>
<evidence type="ECO:0000256" key="1">
    <source>
        <dbReference type="ARBA" id="ARBA00004496"/>
    </source>
</evidence>
<dbReference type="STRING" id="43775.SAMN04489760_11751"/>
<feature type="short sequence motif" description="'HIGH' region" evidence="11">
    <location>
        <begin position="134"/>
        <end position="144"/>
    </location>
</feature>
<keyword evidence="9 11" id="KW-0030">Aminoacyl-tRNA synthetase</keyword>
<keyword evidence="7 11" id="KW-0067">ATP-binding</keyword>
<keyword evidence="6 11" id="KW-0547">Nucleotide-binding</keyword>
<accession>A0A1H7YRG6</accession>
<evidence type="ECO:0000256" key="11">
    <source>
        <dbReference type="HAMAP-Rule" id="MF_00123"/>
    </source>
</evidence>
<dbReference type="EMBL" id="FOBS01000017">
    <property type="protein sequence ID" value="SEM47878.1"/>
    <property type="molecule type" value="Genomic_DNA"/>
</dbReference>
<evidence type="ECO:0000256" key="8">
    <source>
        <dbReference type="ARBA" id="ARBA00022917"/>
    </source>
</evidence>
<comment type="catalytic activity">
    <reaction evidence="10 11">
        <text>tRNA(Arg) + L-arginine + ATP = L-arginyl-tRNA(Arg) + AMP + diphosphate</text>
        <dbReference type="Rhea" id="RHEA:20301"/>
        <dbReference type="Rhea" id="RHEA-COMP:9658"/>
        <dbReference type="Rhea" id="RHEA-COMP:9673"/>
        <dbReference type="ChEBI" id="CHEBI:30616"/>
        <dbReference type="ChEBI" id="CHEBI:32682"/>
        <dbReference type="ChEBI" id="CHEBI:33019"/>
        <dbReference type="ChEBI" id="CHEBI:78442"/>
        <dbReference type="ChEBI" id="CHEBI:78513"/>
        <dbReference type="ChEBI" id="CHEBI:456215"/>
        <dbReference type="EC" id="6.1.1.19"/>
    </reaction>
</comment>
<dbReference type="GO" id="GO:0006420">
    <property type="term" value="P:arginyl-tRNA aminoacylation"/>
    <property type="evidence" value="ECO:0007669"/>
    <property type="project" value="UniProtKB-UniRule"/>
</dbReference>
<evidence type="ECO:0000256" key="5">
    <source>
        <dbReference type="ARBA" id="ARBA00022598"/>
    </source>
</evidence>
<dbReference type="GO" id="GO:0005524">
    <property type="term" value="F:ATP binding"/>
    <property type="evidence" value="ECO:0007669"/>
    <property type="project" value="UniProtKB-UniRule"/>
</dbReference>
<keyword evidence="4 11" id="KW-0963">Cytoplasm</keyword>
<dbReference type="NCBIfam" id="TIGR00456">
    <property type="entry name" value="argS"/>
    <property type="match status" value="1"/>
</dbReference>
<dbReference type="InterPro" id="IPR005148">
    <property type="entry name" value="Arg-tRNA-synth_N"/>
</dbReference>
<dbReference type="Proteomes" id="UP000198744">
    <property type="component" value="Unassembled WGS sequence"/>
</dbReference>
<dbReference type="PANTHER" id="PTHR11956:SF5">
    <property type="entry name" value="ARGININE--TRNA LIGASE, CYTOPLASMIC"/>
    <property type="match status" value="1"/>
</dbReference>
<comment type="subunit">
    <text evidence="3 11">Monomer.</text>
</comment>
<feature type="domain" description="DALR anticodon binding" evidence="13">
    <location>
        <begin position="439"/>
        <end position="559"/>
    </location>
</feature>
<name>A0A1H7YRG6_9BACT</name>